<reference evidence="8 9" key="1">
    <citation type="submission" date="2019-07" db="EMBL/GenBank/DDBJ databases">
        <title>Georgenia wutianyii sp. nov. and Georgenia *** sp. nov. isolated from plateau pika (Ochotona curzoniae) in the Qinghai-Tibet plateau of China.</title>
        <authorList>
            <person name="Tian Z."/>
        </authorList>
    </citation>
    <scope>NUCLEOTIDE SEQUENCE [LARGE SCALE GENOMIC DNA]</scope>
    <source>
        <strain evidence="8 9">Z446</strain>
    </source>
</reference>
<dbReference type="AlphaFoldDB" id="A0A552WPK4"/>
<feature type="transmembrane region" description="Helical" evidence="6">
    <location>
        <begin position="231"/>
        <end position="251"/>
    </location>
</feature>
<evidence type="ECO:0000256" key="3">
    <source>
        <dbReference type="ARBA" id="ARBA00022692"/>
    </source>
</evidence>
<keyword evidence="2" id="KW-1003">Cell membrane</keyword>
<keyword evidence="4 6" id="KW-1133">Transmembrane helix</keyword>
<dbReference type="RefSeq" id="WP_143418836.1">
    <property type="nucleotide sequence ID" value="NZ_VJXR01000037.1"/>
</dbReference>
<feature type="transmembrane region" description="Helical" evidence="6">
    <location>
        <begin position="191"/>
        <end position="211"/>
    </location>
</feature>
<keyword evidence="9" id="KW-1185">Reference proteome</keyword>
<feature type="transmembrane region" description="Helical" evidence="6">
    <location>
        <begin position="272"/>
        <end position="299"/>
    </location>
</feature>
<feature type="domain" description="Copper resistance protein D" evidence="7">
    <location>
        <begin position="194"/>
        <end position="298"/>
    </location>
</feature>
<feature type="transmembrane region" description="Helical" evidence="6">
    <location>
        <begin position="12"/>
        <end position="37"/>
    </location>
</feature>
<feature type="transmembrane region" description="Helical" evidence="6">
    <location>
        <begin position="155"/>
        <end position="179"/>
    </location>
</feature>
<dbReference type="InterPro" id="IPR008457">
    <property type="entry name" value="Cu-R_CopD_dom"/>
</dbReference>
<evidence type="ECO:0000256" key="2">
    <source>
        <dbReference type="ARBA" id="ARBA00022475"/>
    </source>
</evidence>
<dbReference type="PANTHER" id="PTHR34820:SF4">
    <property type="entry name" value="INNER MEMBRANE PROTEIN YEBZ"/>
    <property type="match status" value="1"/>
</dbReference>
<feature type="transmembrane region" description="Helical" evidence="6">
    <location>
        <begin position="123"/>
        <end position="143"/>
    </location>
</feature>
<proteinExistence type="predicted"/>
<evidence type="ECO:0000259" key="7">
    <source>
        <dbReference type="Pfam" id="PF05425"/>
    </source>
</evidence>
<dbReference type="Proteomes" id="UP000318693">
    <property type="component" value="Unassembled WGS sequence"/>
</dbReference>
<comment type="caution">
    <text evidence="8">The sequence shown here is derived from an EMBL/GenBank/DDBJ whole genome shotgun (WGS) entry which is preliminary data.</text>
</comment>
<evidence type="ECO:0000256" key="5">
    <source>
        <dbReference type="ARBA" id="ARBA00023136"/>
    </source>
</evidence>
<evidence type="ECO:0000256" key="6">
    <source>
        <dbReference type="SAM" id="Phobius"/>
    </source>
</evidence>
<sequence>MNGSLFTPDTTMLLLRAVTIGATLLLVGALPVSLLVLRSIPAEATATVTRLRRLLQVAAGLLALAAVATVADLAGTVSAVDARVWGQVLASDLGAWTIVRVPVAIALLPLLRRVLMAPSRAGWLAWGALAAVLTLSLPMTGHAGTYGPAGIVLDVLHLLAGAVWLAGVVALAVVVPLALRSGSAARRRDVLLGAATSFSRLAVIAVAVALVTGVAQGVVAGVPVSALAGSAWGAAATAKVLLFAGVLVAGLTNHQFLMRRLGAAHSRVRVGAGSSALLAAVSLEVVLGIAMVLAAAFLVSVPQP</sequence>
<name>A0A552WPK4_9MICO</name>
<comment type="subcellular location">
    <subcellularLocation>
        <location evidence="1">Cell membrane</location>
        <topology evidence="1">Multi-pass membrane protein</topology>
    </subcellularLocation>
</comment>
<dbReference type="PANTHER" id="PTHR34820">
    <property type="entry name" value="INNER MEMBRANE PROTEIN YEBZ"/>
    <property type="match status" value="1"/>
</dbReference>
<evidence type="ECO:0000256" key="4">
    <source>
        <dbReference type="ARBA" id="ARBA00022989"/>
    </source>
</evidence>
<dbReference type="EMBL" id="VJXR01000037">
    <property type="protein sequence ID" value="TRW44712.1"/>
    <property type="molecule type" value="Genomic_DNA"/>
</dbReference>
<protein>
    <recommendedName>
        <fullName evidence="7">Copper resistance protein D domain-containing protein</fullName>
    </recommendedName>
</protein>
<dbReference type="GO" id="GO:0006825">
    <property type="term" value="P:copper ion transport"/>
    <property type="evidence" value="ECO:0007669"/>
    <property type="project" value="InterPro"/>
</dbReference>
<evidence type="ECO:0000313" key="9">
    <source>
        <dbReference type="Proteomes" id="UP000318693"/>
    </source>
</evidence>
<feature type="transmembrane region" description="Helical" evidence="6">
    <location>
        <begin position="57"/>
        <end position="81"/>
    </location>
</feature>
<dbReference type="GO" id="GO:0005886">
    <property type="term" value="C:plasma membrane"/>
    <property type="evidence" value="ECO:0007669"/>
    <property type="project" value="UniProtKB-SubCell"/>
</dbReference>
<dbReference type="Pfam" id="PF05425">
    <property type="entry name" value="CopD"/>
    <property type="match status" value="1"/>
</dbReference>
<accession>A0A552WPK4</accession>
<gene>
    <name evidence="8" type="ORF">FJ693_12425</name>
</gene>
<feature type="transmembrane region" description="Helical" evidence="6">
    <location>
        <begin position="93"/>
        <end position="111"/>
    </location>
</feature>
<keyword evidence="5 6" id="KW-0472">Membrane</keyword>
<organism evidence="8 9">
    <name type="scientific">Georgenia yuyongxinii</name>
    <dbReference type="NCBI Taxonomy" id="2589797"/>
    <lineage>
        <taxon>Bacteria</taxon>
        <taxon>Bacillati</taxon>
        <taxon>Actinomycetota</taxon>
        <taxon>Actinomycetes</taxon>
        <taxon>Micrococcales</taxon>
        <taxon>Bogoriellaceae</taxon>
        <taxon>Georgenia</taxon>
    </lineage>
</organism>
<evidence type="ECO:0000313" key="8">
    <source>
        <dbReference type="EMBL" id="TRW44712.1"/>
    </source>
</evidence>
<keyword evidence="3 6" id="KW-0812">Transmembrane</keyword>
<evidence type="ECO:0000256" key="1">
    <source>
        <dbReference type="ARBA" id="ARBA00004651"/>
    </source>
</evidence>
<dbReference type="InterPro" id="IPR032694">
    <property type="entry name" value="CopC/D"/>
</dbReference>